<keyword evidence="3 5" id="KW-0472">Membrane</keyword>
<feature type="transmembrane region" description="Helical" evidence="5">
    <location>
        <begin position="395"/>
        <end position="415"/>
    </location>
</feature>
<feature type="transmembrane region" description="Helical" evidence="5">
    <location>
        <begin position="103"/>
        <end position="123"/>
    </location>
</feature>
<feature type="transmembrane region" description="Helical" evidence="5">
    <location>
        <begin position="271"/>
        <end position="292"/>
    </location>
</feature>
<comment type="caution">
    <text evidence="7">The sequence shown here is derived from an EMBL/GenBank/DDBJ whole genome shotgun (WGS) entry which is preliminary data.</text>
</comment>
<sequence>MTALDDAGENTGRGGVAAPSTLSAGGSPPDVAPDGMVRGEASAPGPEPGGAPADTGAGVVPPVWLIRFIALSCGLVVANLYYAQPLIVPIARSLGIRPELSGLVVTLTQFGYGGGLLLLVSLADAIENRRLILGALAMLVLALAGSALATNAATFLFCALLTGFCAAATQILVPLATHLTPERLRGRTVGTVMAGLLGGIMLSRPVASGLADHLGWHSVFAGSAVATLLLALMLRPLLPHRRPAHADDGPWRAFRSLPGLVRDTPLMRHRASLQVTAFAAFSLFWTAVPILLAGPRFGMSQSGIALFALAGAGGALAAPLAGRLADRGHTEGGTVGALLAILLPMLVTIVAASVGSLPLLVLAAVVLDAGVQFNQVLNLRSIYMLQPEARGRLNALFMSFVFLGGGIASALAPVLLHRGGWAAVAIAGSLAVAVALVLQWRRMRRAAG</sequence>
<feature type="compositionally biased region" description="Low complexity" evidence="4">
    <location>
        <begin position="39"/>
        <end position="54"/>
    </location>
</feature>
<feature type="transmembrane region" description="Helical" evidence="5">
    <location>
        <begin position="213"/>
        <end position="234"/>
    </location>
</feature>
<reference evidence="7 8" key="1">
    <citation type="submission" date="2022-06" db="EMBL/GenBank/DDBJ databases">
        <title>Rhizosaccharibacter gen. nov. sp. nov. KSS12, endophytic bacteria isolated from sugarcane.</title>
        <authorList>
            <person name="Pitiwittayakul N."/>
        </authorList>
    </citation>
    <scope>NUCLEOTIDE SEQUENCE [LARGE SCALE GENOMIC DNA]</scope>
    <source>
        <strain evidence="7 8">KSS12</strain>
    </source>
</reference>
<feature type="domain" description="Major facilitator superfamily (MFS) profile" evidence="6">
    <location>
        <begin position="65"/>
        <end position="446"/>
    </location>
</feature>
<dbReference type="Proteomes" id="UP001524547">
    <property type="component" value="Unassembled WGS sequence"/>
</dbReference>
<evidence type="ECO:0000256" key="2">
    <source>
        <dbReference type="ARBA" id="ARBA00022989"/>
    </source>
</evidence>
<feature type="transmembrane region" description="Helical" evidence="5">
    <location>
        <begin position="421"/>
        <end position="440"/>
    </location>
</feature>
<dbReference type="EMBL" id="JAMZEJ010000011">
    <property type="protein sequence ID" value="MCQ8242442.1"/>
    <property type="molecule type" value="Genomic_DNA"/>
</dbReference>
<evidence type="ECO:0000313" key="8">
    <source>
        <dbReference type="Proteomes" id="UP001524547"/>
    </source>
</evidence>
<feature type="transmembrane region" description="Helical" evidence="5">
    <location>
        <begin position="334"/>
        <end position="354"/>
    </location>
</feature>
<evidence type="ECO:0000256" key="1">
    <source>
        <dbReference type="ARBA" id="ARBA00022692"/>
    </source>
</evidence>
<protein>
    <submittedName>
        <fullName evidence="7">MFS transporter</fullName>
    </submittedName>
</protein>
<feature type="transmembrane region" description="Helical" evidence="5">
    <location>
        <begin position="360"/>
        <end position="383"/>
    </location>
</feature>
<keyword evidence="8" id="KW-1185">Reference proteome</keyword>
<dbReference type="InterPro" id="IPR020846">
    <property type="entry name" value="MFS_dom"/>
</dbReference>
<feature type="transmembrane region" description="Helical" evidence="5">
    <location>
        <begin position="130"/>
        <end position="148"/>
    </location>
</feature>
<dbReference type="Pfam" id="PF07690">
    <property type="entry name" value="MFS_1"/>
    <property type="match status" value="1"/>
</dbReference>
<dbReference type="PROSITE" id="PS50850">
    <property type="entry name" value="MFS"/>
    <property type="match status" value="1"/>
</dbReference>
<organism evidence="7 8">
    <name type="scientific">Rhizosaccharibacter radicis</name>
    <dbReference type="NCBI Taxonomy" id="2782605"/>
    <lineage>
        <taxon>Bacteria</taxon>
        <taxon>Pseudomonadati</taxon>
        <taxon>Pseudomonadota</taxon>
        <taxon>Alphaproteobacteria</taxon>
        <taxon>Acetobacterales</taxon>
        <taxon>Acetobacteraceae</taxon>
        <taxon>Rhizosaccharibacter</taxon>
    </lineage>
</organism>
<dbReference type="Gene3D" id="1.20.1250.20">
    <property type="entry name" value="MFS general substrate transporter like domains"/>
    <property type="match status" value="1"/>
</dbReference>
<dbReference type="InterPro" id="IPR011701">
    <property type="entry name" value="MFS"/>
</dbReference>
<evidence type="ECO:0000256" key="5">
    <source>
        <dbReference type="SAM" id="Phobius"/>
    </source>
</evidence>
<dbReference type="PANTHER" id="PTHR42910:SF1">
    <property type="entry name" value="MAJOR FACILITATOR SUPERFAMILY (MFS) PROFILE DOMAIN-CONTAINING PROTEIN"/>
    <property type="match status" value="1"/>
</dbReference>
<feature type="region of interest" description="Disordered" evidence="4">
    <location>
        <begin position="1"/>
        <end position="54"/>
    </location>
</feature>
<feature type="transmembrane region" description="Helical" evidence="5">
    <location>
        <begin position="154"/>
        <end position="176"/>
    </location>
</feature>
<evidence type="ECO:0000256" key="4">
    <source>
        <dbReference type="SAM" id="MobiDB-lite"/>
    </source>
</evidence>
<dbReference type="CDD" id="cd17324">
    <property type="entry name" value="MFS_NepI_like"/>
    <property type="match status" value="1"/>
</dbReference>
<evidence type="ECO:0000256" key="3">
    <source>
        <dbReference type="ARBA" id="ARBA00023136"/>
    </source>
</evidence>
<evidence type="ECO:0000313" key="7">
    <source>
        <dbReference type="EMBL" id="MCQ8242442.1"/>
    </source>
</evidence>
<feature type="transmembrane region" description="Helical" evidence="5">
    <location>
        <begin position="304"/>
        <end position="322"/>
    </location>
</feature>
<name>A0ABT1W2P9_9PROT</name>
<feature type="transmembrane region" description="Helical" evidence="5">
    <location>
        <begin position="64"/>
        <end position="83"/>
    </location>
</feature>
<dbReference type="SUPFAM" id="SSF103473">
    <property type="entry name" value="MFS general substrate transporter"/>
    <property type="match status" value="1"/>
</dbReference>
<keyword evidence="2 5" id="KW-1133">Transmembrane helix</keyword>
<gene>
    <name evidence="7" type="ORF">NFI88_16535</name>
</gene>
<evidence type="ECO:0000259" key="6">
    <source>
        <dbReference type="PROSITE" id="PS50850"/>
    </source>
</evidence>
<dbReference type="InterPro" id="IPR036259">
    <property type="entry name" value="MFS_trans_sf"/>
</dbReference>
<dbReference type="PANTHER" id="PTHR42910">
    <property type="entry name" value="TRANSPORTER SCO4007-RELATED"/>
    <property type="match status" value="1"/>
</dbReference>
<accession>A0ABT1W2P9</accession>
<feature type="transmembrane region" description="Helical" evidence="5">
    <location>
        <begin position="188"/>
        <end position="207"/>
    </location>
</feature>
<keyword evidence="1 5" id="KW-0812">Transmembrane</keyword>
<dbReference type="RefSeq" id="WP_422921193.1">
    <property type="nucleotide sequence ID" value="NZ_JAMZEJ010000011.1"/>
</dbReference>
<proteinExistence type="predicted"/>